<evidence type="ECO:0000313" key="3">
    <source>
        <dbReference type="Proteomes" id="UP000468443"/>
    </source>
</evidence>
<dbReference type="EMBL" id="JAABOP010000006">
    <property type="protein sequence ID" value="NER11719.1"/>
    <property type="molecule type" value="Genomic_DNA"/>
</dbReference>
<dbReference type="GO" id="GO:0016788">
    <property type="term" value="F:hydrolase activity, acting on ester bonds"/>
    <property type="evidence" value="ECO:0007669"/>
    <property type="project" value="UniProtKB-ARBA"/>
</dbReference>
<organism evidence="2 3">
    <name type="scientific">Muriicola jejuensis</name>
    <dbReference type="NCBI Taxonomy" id="504488"/>
    <lineage>
        <taxon>Bacteria</taxon>
        <taxon>Pseudomonadati</taxon>
        <taxon>Bacteroidota</taxon>
        <taxon>Flavobacteriia</taxon>
        <taxon>Flavobacteriales</taxon>
        <taxon>Flavobacteriaceae</taxon>
        <taxon>Muriicola</taxon>
    </lineage>
</organism>
<dbReference type="Gene3D" id="3.40.50.1110">
    <property type="entry name" value="SGNH hydrolase"/>
    <property type="match status" value="1"/>
</dbReference>
<evidence type="ECO:0000259" key="1">
    <source>
        <dbReference type="Pfam" id="PF08885"/>
    </source>
</evidence>
<dbReference type="Pfam" id="PF08885">
    <property type="entry name" value="GSCFA"/>
    <property type="match status" value="1"/>
</dbReference>
<comment type="caution">
    <text evidence="2">The sequence shown here is derived from an EMBL/GenBank/DDBJ whole genome shotgun (WGS) entry which is preliminary data.</text>
</comment>
<protein>
    <submittedName>
        <fullName evidence="2">GSCFA domain-containing protein</fullName>
    </submittedName>
</protein>
<dbReference type="Proteomes" id="UP000468443">
    <property type="component" value="Unassembled WGS sequence"/>
</dbReference>
<name>A0A6P0UIS0_9FLAO</name>
<gene>
    <name evidence="2" type="ORF">GWK09_14405</name>
</gene>
<dbReference type="SUPFAM" id="SSF52266">
    <property type="entry name" value="SGNH hydrolase"/>
    <property type="match status" value="1"/>
</dbReference>
<dbReference type="RefSeq" id="WP_163694174.1">
    <property type="nucleotide sequence ID" value="NZ_FXTW01000005.1"/>
</dbReference>
<keyword evidence="3" id="KW-1185">Reference proteome</keyword>
<evidence type="ECO:0000313" key="2">
    <source>
        <dbReference type="EMBL" id="NER11719.1"/>
    </source>
</evidence>
<proteinExistence type="predicted"/>
<feature type="domain" description="GSCFA" evidence="1">
    <location>
        <begin position="21"/>
        <end position="259"/>
    </location>
</feature>
<dbReference type="InterPro" id="IPR014982">
    <property type="entry name" value="GSCFA"/>
</dbReference>
<dbReference type="InterPro" id="IPR036514">
    <property type="entry name" value="SGNH_hydro_sf"/>
</dbReference>
<dbReference type="AlphaFoldDB" id="A0A6P0UIS0"/>
<sequence length="321" mass="37571">MELQTRLTLPHHPQPISYQGKVLLLGSCFAGHIGGKLSHYQFRNTLNPFGTLFQPRAIANLLDRALTRRYFREEDCFYHRERWHSHEVHSDLSNPAREELIKTLNRRIEETGELLSGISHLVITLGTAWGYIRKDNGQWVANCHKVPQKEFEKVLASPDEILKELRKALSDLFKINPGISVIFTVSPVRHSKDGFVENQRSKSHLFVALHQLLEEFEDRGVFYFPAYELLMDELRDYRFYEADMLHPNTLAVDYIWERFRESCIIPADEPVMTRVGEIRRGMQHRPFYPDSLEYKTFKADLAEKIKDLKKEYPFMTFGSGL</sequence>
<accession>A0A6P0UIS0</accession>
<reference evidence="2 3" key="1">
    <citation type="submission" date="2020-01" db="EMBL/GenBank/DDBJ databases">
        <title>Muriicola jejuensis KCTC 22299.</title>
        <authorList>
            <person name="Wang G."/>
        </authorList>
    </citation>
    <scope>NUCLEOTIDE SEQUENCE [LARGE SCALE GENOMIC DNA]</scope>
    <source>
        <strain evidence="2 3">KCTC 22299</strain>
    </source>
</reference>